<protein>
    <submittedName>
        <fullName evidence="1">Uncharacterized protein</fullName>
    </submittedName>
</protein>
<evidence type="ECO:0000313" key="2">
    <source>
        <dbReference type="Proteomes" id="UP000708208"/>
    </source>
</evidence>
<dbReference type="Proteomes" id="UP000708208">
    <property type="component" value="Unassembled WGS sequence"/>
</dbReference>
<proteinExistence type="predicted"/>
<evidence type="ECO:0000313" key="1">
    <source>
        <dbReference type="EMBL" id="CAG7786074.1"/>
    </source>
</evidence>
<keyword evidence="2" id="KW-1185">Reference proteome</keyword>
<sequence>FDSHFRKQNLLSYIYKQISQGDNLLPTGKHRSDRFYPFGYFIAAF</sequence>
<organism evidence="1 2">
    <name type="scientific">Allacma fusca</name>
    <dbReference type="NCBI Taxonomy" id="39272"/>
    <lineage>
        <taxon>Eukaryota</taxon>
        <taxon>Metazoa</taxon>
        <taxon>Ecdysozoa</taxon>
        <taxon>Arthropoda</taxon>
        <taxon>Hexapoda</taxon>
        <taxon>Collembola</taxon>
        <taxon>Symphypleona</taxon>
        <taxon>Sminthuridae</taxon>
        <taxon>Allacma</taxon>
    </lineage>
</organism>
<reference evidence="1" key="1">
    <citation type="submission" date="2021-06" db="EMBL/GenBank/DDBJ databases">
        <authorList>
            <person name="Hodson N. C."/>
            <person name="Mongue J. A."/>
            <person name="Jaron S. K."/>
        </authorList>
    </citation>
    <scope>NUCLEOTIDE SEQUENCE</scope>
</reference>
<dbReference type="EMBL" id="CAJVCH010310210">
    <property type="protein sequence ID" value="CAG7786074.1"/>
    <property type="molecule type" value="Genomic_DNA"/>
</dbReference>
<comment type="caution">
    <text evidence="1">The sequence shown here is derived from an EMBL/GenBank/DDBJ whole genome shotgun (WGS) entry which is preliminary data.</text>
</comment>
<gene>
    <name evidence="1" type="ORF">AFUS01_LOCUS24658</name>
</gene>
<dbReference type="AlphaFoldDB" id="A0A8J2PHH5"/>
<accession>A0A8J2PHH5</accession>
<feature type="non-terminal residue" evidence="1">
    <location>
        <position position="45"/>
    </location>
</feature>
<name>A0A8J2PHH5_9HEXA</name>